<feature type="transmembrane region" description="Helical" evidence="7">
    <location>
        <begin position="176"/>
        <end position="194"/>
    </location>
</feature>
<feature type="transmembrane region" description="Helical" evidence="7">
    <location>
        <begin position="34"/>
        <end position="51"/>
    </location>
</feature>
<feature type="transmembrane region" description="Helical" evidence="7">
    <location>
        <begin position="66"/>
        <end position="82"/>
    </location>
</feature>
<feature type="domain" description="Glycine transporter" evidence="8">
    <location>
        <begin position="95"/>
        <end position="169"/>
    </location>
</feature>
<reference evidence="9 10" key="1">
    <citation type="submission" date="2016-11" db="EMBL/GenBank/DDBJ databases">
        <authorList>
            <person name="Jaros S."/>
            <person name="Januszkiewicz K."/>
            <person name="Wedrychowicz H."/>
        </authorList>
    </citation>
    <scope>NUCLEOTIDE SEQUENCE [LARGE SCALE GENOMIC DNA]</scope>
    <source>
        <strain evidence="9 10">CGMCC 4.5723</strain>
    </source>
</reference>
<feature type="transmembrane region" description="Helical" evidence="7">
    <location>
        <begin position="119"/>
        <end position="140"/>
    </location>
</feature>
<feature type="transmembrane region" description="Helical" evidence="7">
    <location>
        <begin position="152"/>
        <end position="170"/>
    </location>
</feature>
<keyword evidence="5 7" id="KW-1133">Transmembrane helix</keyword>
<dbReference type="Pfam" id="PF03458">
    <property type="entry name" value="Gly_transporter"/>
    <property type="match status" value="2"/>
</dbReference>
<proteinExistence type="inferred from homology"/>
<evidence type="ECO:0000256" key="4">
    <source>
        <dbReference type="ARBA" id="ARBA00022692"/>
    </source>
</evidence>
<dbReference type="AlphaFoldDB" id="A0A1M6C0V8"/>
<evidence type="ECO:0000256" key="7">
    <source>
        <dbReference type="SAM" id="Phobius"/>
    </source>
</evidence>
<evidence type="ECO:0000256" key="5">
    <source>
        <dbReference type="ARBA" id="ARBA00022989"/>
    </source>
</evidence>
<evidence type="ECO:0000256" key="1">
    <source>
        <dbReference type="ARBA" id="ARBA00004651"/>
    </source>
</evidence>
<evidence type="ECO:0000256" key="6">
    <source>
        <dbReference type="ARBA" id="ARBA00023136"/>
    </source>
</evidence>
<feature type="domain" description="Glycine transporter" evidence="8">
    <location>
        <begin position="9"/>
        <end position="82"/>
    </location>
</feature>
<name>A0A1M6C0V8_9ACTN</name>
<gene>
    <name evidence="9" type="ORF">SAMN05421803_101533</name>
</gene>
<dbReference type="RefSeq" id="WP_073374480.1">
    <property type="nucleotide sequence ID" value="NZ_FQZK01000001.1"/>
</dbReference>
<dbReference type="PANTHER" id="PTHR30506">
    <property type="entry name" value="INNER MEMBRANE PROTEIN"/>
    <property type="match status" value="1"/>
</dbReference>
<keyword evidence="6 7" id="KW-0472">Membrane</keyword>
<sequence>MSTQNILLILDLVGVFAFAVDGALTAIRTARVDIVGVLVLGLVTAIGGGIVRDVLLGVTPATFQDWRYVTVALTGGMVAFFLGSRLTRLATPILLFDAAGLSLFVVIGAAKAIELGFGPLQAVLLGAITGVGGGTIRDVLLNRVPTVLSAHSHLYAIPALLGAGTVSVAHVLGFDAGWVAVAGALLCFTVRVLALRYRWNAPLPPGAPPV</sequence>
<evidence type="ECO:0000313" key="9">
    <source>
        <dbReference type="EMBL" id="SHI54328.1"/>
    </source>
</evidence>
<keyword evidence="4 7" id="KW-0812">Transmembrane</keyword>
<organism evidence="9 10">
    <name type="scientific">Nocardiopsis flavescens</name>
    <dbReference type="NCBI Taxonomy" id="758803"/>
    <lineage>
        <taxon>Bacteria</taxon>
        <taxon>Bacillati</taxon>
        <taxon>Actinomycetota</taxon>
        <taxon>Actinomycetes</taxon>
        <taxon>Streptosporangiales</taxon>
        <taxon>Nocardiopsidaceae</taxon>
        <taxon>Nocardiopsis</taxon>
    </lineage>
</organism>
<keyword evidence="10" id="KW-1185">Reference proteome</keyword>
<evidence type="ECO:0000313" key="10">
    <source>
        <dbReference type="Proteomes" id="UP000184452"/>
    </source>
</evidence>
<feature type="transmembrane region" description="Helical" evidence="7">
    <location>
        <begin position="94"/>
        <end position="113"/>
    </location>
</feature>
<comment type="subcellular location">
    <subcellularLocation>
        <location evidence="1">Cell membrane</location>
        <topology evidence="1">Multi-pass membrane protein</topology>
    </subcellularLocation>
</comment>
<comment type="similarity">
    <text evidence="2">Belongs to the UPF0126 family.</text>
</comment>
<dbReference type="Proteomes" id="UP000184452">
    <property type="component" value="Unassembled WGS sequence"/>
</dbReference>
<dbReference type="InterPro" id="IPR005115">
    <property type="entry name" value="Gly_transporter"/>
</dbReference>
<evidence type="ECO:0000259" key="8">
    <source>
        <dbReference type="Pfam" id="PF03458"/>
    </source>
</evidence>
<feature type="transmembrane region" description="Helical" evidence="7">
    <location>
        <begin position="6"/>
        <end position="27"/>
    </location>
</feature>
<keyword evidence="3" id="KW-1003">Cell membrane</keyword>
<dbReference type="EMBL" id="FQZK01000001">
    <property type="protein sequence ID" value="SHI54328.1"/>
    <property type="molecule type" value="Genomic_DNA"/>
</dbReference>
<evidence type="ECO:0000256" key="2">
    <source>
        <dbReference type="ARBA" id="ARBA00008193"/>
    </source>
</evidence>
<dbReference type="OrthoDB" id="9791874at2"/>
<protein>
    <submittedName>
        <fullName evidence="9">Uncharacterized membrane protein YeiH</fullName>
    </submittedName>
</protein>
<dbReference type="PANTHER" id="PTHR30506:SF3">
    <property type="entry name" value="UPF0126 INNER MEMBRANE PROTEIN YADS-RELATED"/>
    <property type="match status" value="1"/>
</dbReference>
<dbReference type="GO" id="GO:0005886">
    <property type="term" value="C:plasma membrane"/>
    <property type="evidence" value="ECO:0007669"/>
    <property type="project" value="UniProtKB-SubCell"/>
</dbReference>
<evidence type="ECO:0000256" key="3">
    <source>
        <dbReference type="ARBA" id="ARBA00022475"/>
    </source>
</evidence>
<accession>A0A1M6C0V8</accession>
<dbReference type="STRING" id="758803.SAMN05421803_101533"/>